<protein>
    <recommendedName>
        <fullName evidence="5">L1 transposable element RRM domain-containing protein</fullName>
    </recommendedName>
</protein>
<dbReference type="AlphaFoldDB" id="H2ZTN0"/>
<dbReference type="SUPFAM" id="SSF57997">
    <property type="entry name" value="Tropomyosin"/>
    <property type="match status" value="1"/>
</dbReference>
<dbReference type="InParanoid" id="H2ZTN0"/>
<dbReference type="InterPro" id="IPR004244">
    <property type="entry name" value="Transposase_22"/>
</dbReference>
<dbReference type="GeneTree" id="ENSGT00940000160789"/>
<dbReference type="eggNOG" id="ENOG502SRQ0">
    <property type="taxonomic scope" value="Eukaryota"/>
</dbReference>
<dbReference type="Ensembl" id="ENSLACT00000000757.1">
    <property type="protein sequence ID" value="ENSLACP00000000751.1"/>
    <property type="gene ID" value="ENSLACG00000000673.1"/>
</dbReference>
<evidence type="ECO:0000256" key="2">
    <source>
        <dbReference type="SAM" id="MobiDB-lite"/>
    </source>
</evidence>
<dbReference type="Proteomes" id="UP000008672">
    <property type="component" value="Unassembled WGS sequence"/>
</dbReference>
<name>H2ZTN0_LATCH</name>
<proteinExistence type="predicted"/>
<dbReference type="InterPro" id="IPR042566">
    <property type="entry name" value="L1_C"/>
</dbReference>
<dbReference type="OMA" id="MCIEEAF"/>
<sequence length="258" mass="29382">LLQLTSDAAEVKLGIQNLKASQDRLGTRMLEAEWRISKIEDDAEEETQTIKQLEQRLITAAERIEDLENRSRRNNIRIVGFPEGVEGGNPTKFLQSVLTELLDLSKDMPLEIEQAHRALGPHPTPGQCPRAFVIKLLRFPTRELLLRVAKNKGQLKWEQHRISLFPDWSRELQAKRQRFWEVRKMLCEKGVKYGLFYPAVLKVTHRGETQSFTDPGEVKKFISQSAGLSGSPRNSGSQSPPIDPCRVEQLWAGHLPGE</sequence>
<evidence type="ECO:0000313" key="3">
    <source>
        <dbReference type="Ensembl" id="ENSLACP00000000751.1"/>
    </source>
</evidence>
<dbReference type="Gene3D" id="3.30.70.1820">
    <property type="entry name" value="L1 transposable element, RRM domain"/>
    <property type="match status" value="1"/>
</dbReference>
<dbReference type="Gene3D" id="3.30.250.20">
    <property type="entry name" value="L1 transposable element, C-terminal domain"/>
    <property type="match status" value="1"/>
</dbReference>
<feature type="region of interest" description="Disordered" evidence="2">
    <location>
        <begin position="223"/>
        <end position="244"/>
    </location>
</feature>
<keyword evidence="4" id="KW-1185">Reference proteome</keyword>
<evidence type="ECO:0000313" key="4">
    <source>
        <dbReference type="Proteomes" id="UP000008672"/>
    </source>
</evidence>
<reference evidence="4" key="1">
    <citation type="submission" date="2011-08" db="EMBL/GenBank/DDBJ databases">
        <title>The draft genome of Latimeria chalumnae.</title>
        <authorList>
            <person name="Di Palma F."/>
            <person name="Alfoldi J."/>
            <person name="Johnson J."/>
            <person name="Berlin A."/>
            <person name="Gnerre S."/>
            <person name="Jaffe D."/>
            <person name="MacCallum I."/>
            <person name="Young S."/>
            <person name="Walker B.J."/>
            <person name="Lander E."/>
            <person name="Lindblad-Toh K."/>
        </authorList>
    </citation>
    <scope>NUCLEOTIDE SEQUENCE [LARGE SCALE GENOMIC DNA]</scope>
    <source>
        <strain evidence="4">Wild caught</strain>
    </source>
</reference>
<evidence type="ECO:0000256" key="1">
    <source>
        <dbReference type="SAM" id="Coils"/>
    </source>
</evidence>
<evidence type="ECO:0008006" key="5">
    <source>
        <dbReference type="Google" id="ProtNLM"/>
    </source>
</evidence>
<accession>H2ZTN0</accession>
<organism evidence="3 4">
    <name type="scientific">Latimeria chalumnae</name>
    <name type="common">Coelacanth</name>
    <dbReference type="NCBI Taxonomy" id="7897"/>
    <lineage>
        <taxon>Eukaryota</taxon>
        <taxon>Metazoa</taxon>
        <taxon>Chordata</taxon>
        <taxon>Craniata</taxon>
        <taxon>Vertebrata</taxon>
        <taxon>Euteleostomi</taxon>
        <taxon>Coelacanthiformes</taxon>
        <taxon>Coelacanthidae</taxon>
        <taxon>Latimeria</taxon>
    </lineage>
</organism>
<feature type="compositionally biased region" description="Polar residues" evidence="2">
    <location>
        <begin position="223"/>
        <end position="240"/>
    </location>
</feature>
<dbReference type="EMBL" id="AFYH01271551">
    <property type="status" value="NOT_ANNOTATED_CDS"/>
    <property type="molecule type" value="Genomic_DNA"/>
</dbReference>
<reference evidence="3" key="3">
    <citation type="submission" date="2025-09" db="UniProtKB">
        <authorList>
            <consortium name="Ensembl"/>
        </authorList>
    </citation>
    <scope>IDENTIFICATION</scope>
</reference>
<keyword evidence="1" id="KW-0175">Coiled coil</keyword>
<feature type="coiled-coil region" evidence="1">
    <location>
        <begin position="36"/>
        <end position="70"/>
    </location>
</feature>
<dbReference type="PANTHER" id="PTHR11505">
    <property type="entry name" value="L1 TRANSPOSABLE ELEMENT-RELATED"/>
    <property type="match status" value="1"/>
</dbReference>
<reference evidence="3" key="2">
    <citation type="submission" date="2025-08" db="UniProtKB">
        <authorList>
            <consortium name="Ensembl"/>
        </authorList>
    </citation>
    <scope>IDENTIFICATION</scope>
</reference>
<dbReference type="HOGENOM" id="CLU_062834_2_1_1"/>